<keyword evidence="2" id="KW-1133">Transmembrane helix</keyword>
<feature type="transmembrane region" description="Helical" evidence="2">
    <location>
        <begin position="484"/>
        <end position="506"/>
    </location>
</feature>
<keyword evidence="2" id="KW-0812">Transmembrane</keyword>
<keyword evidence="4" id="KW-1185">Reference proteome</keyword>
<dbReference type="OrthoDB" id="5652260at2"/>
<evidence type="ECO:0000256" key="1">
    <source>
        <dbReference type="SAM" id="Coils"/>
    </source>
</evidence>
<dbReference type="EMBL" id="UGPB01000001">
    <property type="protein sequence ID" value="STY31831.1"/>
    <property type="molecule type" value="Genomic_DNA"/>
</dbReference>
<keyword evidence="1" id="KW-0175">Coiled coil</keyword>
<reference evidence="3 4" key="1">
    <citation type="submission" date="2018-06" db="EMBL/GenBank/DDBJ databases">
        <authorList>
            <consortium name="Pathogen Informatics"/>
            <person name="Doyle S."/>
        </authorList>
    </citation>
    <scope>NUCLEOTIDE SEQUENCE [LARGE SCALE GENOMIC DNA]</scope>
    <source>
        <strain evidence="3 4">NCTC11532</strain>
    </source>
</reference>
<feature type="transmembrane region" description="Helical" evidence="2">
    <location>
        <begin position="393"/>
        <end position="412"/>
    </location>
</feature>
<dbReference type="Proteomes" id="UP000255297">
    <property type="component" value="Unassembled WGS sequence"/>
</dbReference>
<feature type="transmembrane region" description="Helical" evidence="2">
    <location>
        <begin position="230"/>
        <end position="251"/>
    </location>
</feature>
<name>A0A378LVR8_9GAMM</name>
<feature type="transmembrane region" description="Helical" evidence="2">
    <location>
        <begin position="313"/>
        <end position="331"/>
    </location>
</feature>
<evidence type="ECO:0000313" key="4">
    <source>
        <dbReference type="Proteomes" id="UP000255297"/>
    </source>
</evidence>
<dbReference type="RefSeq" id="WP_115262314.1">
    <property type="nucleotide sequence ID" value="NZ_CAAAIS010000014.1"/>
</dbReference>
<keyword evidence="2" id="KW-0472">Membrane</keyword>
<gene>
    <name evidence="3" type="ORF">NCTC11532_03089</name>
</gene>
<feature type="coiled-coil region" evidence="1">
    <location>
        <begin position="122"/>
        <end position="149"/>
    </location>
</feature>
<protein>
    <submittedName>
        <fullName evidence="3">Coiled-coil protein</fullName>
    </submittedName>
</protein>
<accession>A0A378LVR8</accession>
<proteinExistence type="predicted"/>
<sequence>MAYSKQKIKPNPITQIKTNFFEHFRTSPRMTPEDIEREAGKIGQSFLLEAHRELEAEFNHLFSLLQKQKEEDEQKYIAFWSYCYLMVTLLETYHHAYIHKNGLSEASFIKKFGKASKDDEFKQIKDKIKKILKKEKEEAQKEEEFITSLKNYLSSSLRNLLTSPAHLSQIRDYVAYSNLCRVYWVFCRLTLVSGFSLAKDLGFIDKLDEILGTHTDVDKIINGIKAPNGVLNYFSVGLFLIRFIIDAGYLIQHTFFPKEDEKYDKATGLEISAYSRFKSELYKRHCNFANDLVWATVNFLTNFNHITHIPDPTAGAITAVFLGFDVCMALYKCHLAKQEYLIHRKRYEKEMDDLNDPTKFPGMTAEERLLQIKILQGQLKELEIDWQTKEGTFYFVAAAASLLMLGFTASLLFTGPGIAVACFFVCTIAVAMYLSSGAYSKMQEKSLRLEYAKDEEYAVALAEYESARNDFIFTMIKNTIMPTLLIATWATCWPAGIVLTALYVAYEIYHASEQHESKKEVTRLALKSPVQEYNDEEARETDFLLSQDEYSCCF</sequence>
<evidence type="ECO:0000256" key="2">
    <source>
        <dbReference type="SAM" id="Phobius"/>
    </source>
</evidence>
<feature type="transmembrane region" description="Helical" evidence="2">
    <location>
        <begin position="418"/>
        <end position="439"/>
    </location>
</feature>
<evidence type="ECO:0000313" key="3">
    <source>
        <dbReference type="EMBL" id="STY31831.1"/>
    </source>
</evidence>
<organism evidence="3 4">
    <name type="scientific">Legionella wadsworthii</name>
    <dbReference type="NCBI Taxonomy" id="28088"/>
    <lineage>
        <taxon>Bacteria</taxon>
        <taxon>Pseudomonadati</taxon>
        <taxon>Pseudomonadota</taxon>
        <taxon>Gammaproteobacteria</taxon>
        <taxon>Legionellales</taxon>
        <taxon>Legionellaceae</taxon>
        <taxon>Legionella</taxon>
    </lineage>
</organism>
<dbReference type="AlphaFoldDB" id="A0A378LVR8"/>